<dbReference type="EMBL" id="FLUN01000001">
    <property type="protein sequence ID" value="SBW00408.1"/>
    <property type="molecule type" value="Genomic_DNA"/>
</dbReference>
<proteinExistence type="predicted"/>
<gene>
    <name evidence="1" type="ORF">KL86CLO1_11338</name>
</gene>
<organism evidence="1">
    <name type="scientific">uncultured Eubacteriales bacterium</name>
    <dbReference type="NCBI Taxonomy" id="172733"/>
    <lineage>
        <taxon>Bacteria</taxon>
        <taxon>Bacillati</taxon>
        <taxon>Bacillota</taxon>
        <taxon>Clostridia</taxon>
        <taxon>Eubacteriales</taxon>
        <taxon>environmental samples</taxon>
    </lineage>
</organism>
<accession>A0A212JLX0</accession>
<dbReference type="AlphaFoldDB" id="A0A212JLX0"/>
<sequence>MKKTYISLNEAEWRLLLYALNNLRSTLISEGRYTDVVDEVMLKIINTPIRKVKIAG</sequence>
<evidence type="ECO:0000313" key="1">
    <source>
        <dbReference type="EMBL" id="SBW00408.1"/>
    </source>
</evidence>
<protein>
    <submittedName>
        <fullName evidence="1">Uncharacterized protein</fullName>
    </submittedName>
</protein>
<name>A0A212JLX0_9FIRM</name>
<reference evidence="1" key="1">
    <citation type="submission" date="2016-04" db="EMBL/GenBank/DDBJ databases">
        <authorList>
            <person name="Evans L.H."/>
            <person name="Alamgir A."/>
            <person name="Owens N."/>
            <person name="Weber N.D."/>
            <person name="Virtaneva K."/>
            <person name="Barbian K."/>
            <person name="Babar A."/>
            <person name="Rosenke K."/>
        </authorList>
    </citation>
    <scope>NUCLEOTIDE SEQUENCE</scope>
    <source>
        <strain evidence="1">86</strain>
    </source>
</reference>